<dbReference type="GO" id="GO:0005737">
    <property type="term" value="C:cytoplasm"/>
    <property type="evidence" value="ECO:0007669"/>
    <property type="project" value="TreeGrafter"/>
</dbReference>
<proteinExistence type="predicted"/>
<evidence type="ECO:0000313" key="4">
    <source>
        <dbReference type="Proteomes" id="UP001054857"/>
    </source>
</evidence>
<dbReference type="PANTHER" id="PTHR42850:SF4">
    <property type="entry name" value="ZINC-DEPENDENT ENDOPOLYPHOSPHATASE"/>
    <property type="match status" value="1"/>
</dbReference>
<dbReference type="InterPro" id="IPR029052">
    <property type="entry name" value="Metallo-depent_PP-like"/>
</dbReference>
<keyword evidence="4" id="KW-1185">Reference proteome</keyword>
<evidence type="ECO:0000256" key="1">
    <source>
        <dbReference type="SAM" id="SignalP"/>
    </source>
</evidence>
<keyword evidence="1" id="KW-0732">Signal</keyword>
<dbReference type="GO" id="GO:0006798">
    <property type="term" value="P:polyphosphate catabolic process"/>
    <property type="evidence" value="ECO:0007669"/>
    <property type="project" value="TreeGrafter"/>
</dbReference>
<dbReference type="Proteomes" id="UP001054857">
    <property type="component" value="Unassembled WGS sequence"/>
</dbReference>
<dbReference type="Gene3D" id="3.60.21.10">
    <property type="match status" value="1"/>
</dbReference>
<dbReference type="SUPFAM" id="SSF56300">
    <property type="entry name" value="Metallo-dependent phosphatases"/>
    <property type="match status" value="1"/>
</dbReference>
<protein>
    <recommendedName>
        <fullName evidence="2">Calcineurin-like phosphoesterase domain-containing protein</fullName>
    </recommendedName>
</protein>
<feature type="domain" description="Calcineurin-like phosphoesterase" evidence="2">
    <location>
        <begin position="65"/>
        <end position="282"/>
    </location>
</feature>
<dbReference type="Pfam" id="PF00149">
    <property type="entry name" value="Metallophos"/>
    <property type="match status" value="1"/>
</dbReference>
<dbReference type="InterPro" id="IPR004843">
    <property type="entry name" value="Calcineurin-like_PHP"/>
</dbReference>
<feature type="signal peptide" evidence="1">
    <location>
        <begin position="1"/>
        <end position="23"/>
    </location>
</feature>
<reference evidence="3 4" key="1">
    <citation type="journal article" date="2021" name="Sci. Rep.">
        <title>Genome sequencing of the multicellular alga Astrephomene provides insights into convergent evolution of germ-soma differentiation.</title>
        <authorList>
            <person name="Yamashita S."/>
            <person name="Yamamoto K."/>
            <person name="Matsuzaki R."/>
            <person name="Suzuki S."/>
            <person name="Yamaguchi H."/>
            <person name="Hirooka S."/>
            <person name="Minakuchi Y."/>
            <person name="Miyagishima S."/>
            <person name="Kawachi M."/>
            <person name="Toyoda A."/>
            <person name="Nozaki H."/>
        </authorList>
    </citation>
    <scope>NUCLEOTIDE SEQUENCE [LARGE SCALE GENOMIC DNA]</scope>
    <source>
        <strain evidence="3 4">NIES-4017</strain>
    </source>
</reference>
<dbReference type="PANTHER" id="PTHR42850">
    <property type="entry name" value="METALLOPHOSPHOESTERASE"/>
    <property type="match status" value="1"/>
</dbReference>
<organism evidence="3 4">
    <name type="scientific">Astrephomene gubernaculifera</name>
    <dbReference type="NCBI Taxonomy" id="47775"/>
    <lineage>
        <taxon>Eukaryota</taxon>
        <taxon>Viridiplantae</taxon>
        <taxon>Chlorophyta</taxon>
        <taxon>core chlorophytes</taxon>
        <taxon>Chlorophyceae</taxon>
        <taxon>CS clade</taxon>
        <taxon>Chlamydomonadales</taxon>
        <taxon>Astrephomenaceae</taxon>
        <taxon>Astrephomene</taxon>
    </lineage>
</organism>
<dbReference type="AlphaFoldDB" id="A0AAD3DGA3"/>
<dbReference type="CDD" id="cd00144">
    <property type="entry name" value="MPP_PPP_family"/>
    <property type="match status" value="1"/>
</dbReference>
<dbReference type="InterPro" id="IPR050126">
    <property type="entry name" value="Ap4A_hydrolase"/>
</dbReference>
<feature type="chain" id="PRO_5042088510" description="Calcineurin-like phosphoesterase domain-containing protein" evidence="1">
    <location>
        <begin position="24"/>
        <end position="384"/>
    </location>
</feature>
<evidence type="ECO:0000313" key="3">
    <source>
        <dbReference type="EMBL" id="GFR39837.1"/>
    </source>
</evidence>
<name>A0AAD3DGA3_9CHLO</name>
<dbReference type="GO" id="GO:0000298">
    <property type="term" value="F:endopolyphosphatase activity"/>
    <property type="evidence" value="ECO:0007669"/>
    <property type="project" value="TreeGrafter"/>
</dbReference>
<sequence>MRILPQRRRHWFALALIPIICEGMRRLAQIAVRRPPTRSVQATTPRGCPVPHVIHRRIERVKPGRLIVVGDCHGCPELFRLLSSLGYDPAADNLILSGDLVNKGPASLAVLDAVPQLQAMAVRGNHDDAVLEAWLAFRRGGESALSSKFEWVRHMNESQAAVLAELPFTVSVPEYGIAVVHAGLVPGLPLEQQDLWAMYKMRNLVRMEEQEEEGGKAAAVEGGPGEGAMTHGSANGNGAAAIIADGRGERRTRYRPVEKAKEGGDPWATLWQGPPHVFFGHDAKRRLQLHPAATGLDTGCVYGGKLTAAVMPPLEQLRARSPGFGAKMAAGQAVGREELMVELVSVPAAEVYSAPTATAPAGAAAAAVETVAAAVAVDGGKGHA</sequence>
<comment type="caution">
    <text evidence="3">The sequence shown here is derived from an EMBL/GenBank/DDBJ whole genome shotgun (WGS) entry which is preliminary data.</text>
</comment>
<evidence type="ECO:0000259" key="2">
    <source>
        <dbReference type="Pfam" id="PF00149"/>
    </source>
</evidence>
<gene>
    <name evidence="3" type="ORF">Agub_g331</name>
</gene>
<dbReference type="EMBL" id="BMAR01000001">
    <property type="protein sequence ID" value="GFR39837.1"/>
    <property type="molecule type" value="Genomic_DNA"/>
</dbReference>
<dbReference type="GO" id="GO:0016791">
    <property type="term" value="F:phosphatase activity"/>
    <property type="evidence" value="ECO:0007669"/>
    <property type="project" value="TreeGrafter"/>
</dbReference>
<accession>A0AAD3DGA3</accession>